<evidence type="ECO:0000313" key="3">
    <source>
        <dbReference type="Proteomes" id="UP000183042"/>
    </source>
</evidence>
<gene>
    <name evidence="2" type="ORF">SAMN05216596_1011038</name>
</gene>
<accession>A0A1H0L953</accession>
<dbReference type="RefSeq" id="WP_054993926.1">
    <property type="nucleotide sequence ID" value="NZ_FNJH01000001.1"/>
</dbReference>
<organism evidence="2 3">
    <name type="scientific">Pseudomonas congelans</name>
    <dbReference type="NCBI Taxonomy" id="200452"/>
    <lineage>
        <taxon>Bacteria</taxon>
        <taxon>Pseudomonadati</taxon>
        <taxon>Pseudomonadota</taxon>
        <taxon>Gammaproteobacteria</taxon>
        <taxon>Pseudomonadales</taxon>
        <taxon>Pseudomonadaceae</taxon>
        <taxon>Pseudomonas</taxon>
    </lineage>
</organism>
<feature type="transmembrane region" description="Helical" evidence="1">
    <location>
        <begin position="20"/>
        <end position="42"/>
    </location>
</feature>
<feature type="transmembrane region" description="Helical" evidence="1">
    <location>
        <begin position="193"/>
        <end position="212"/>
    </location>
</feature>
<keyword evidence="1" id="KW-1133">Transmembrane helix</keyword>
<evidence type="ECO:0000313" key="2">
    <source>
        <dbReference type="EMBL" id="SDO64747.1"/>
    </source>
</evidence>
<evidence type="ECO:0000256" key="1">
    <source>
        <dbReference type="SAM" id="Phobius"/>
    </source>
</evidence>
<protein>
    <submittedName>
        <fullName evidence="2">Uncharacterized protein</fullName>
    </submittedName>
</protein>
<reference evidence="2 3" key="1">
    <citation type="submission" date="2016-10" db="EMBL/GenBank/DDBJ databases">
        <authorList>
            <person name="Varghese N."/>
            <person name="Submissions S."/>
        </authorList>
    </citation>
    <scope>NUCLEOTIDE SEQUENCE [LARGE SCALE GENOMIC DNA]</scope>
    <source>
        <strain evidence="2 3">DSM 14939</strain>
    </source>
</reference>
<keyword evidence="1" id="KW-0812">Transmembrane</keyword>
<name>A0A1H0L953_9PSED</name>
<sequence length="317" mass="35102">MFEFRKLEAKLKAMSWSGRFYSFSIVVVVLGMLLSVLMGFAILNIAILLASLGFVVGFMFACLRIYRWFISVWDKPFGKTPVILLHLLVLLISTVISRQVVAEALGLPPQSFDITVGFLVLVFYIPAWLLLGSIVFTLLGFLLLIGVMLGSLLLMPLSFIASLLNVFSLRSYLRRAWSKVVPAGLSFTKVQGHSVGALLSGVILINLYGALVSDTRPWVYSSVRLIAVLSDFQPAANYPGVQAGEYAHPLDNGFVAIAKELADKSIEIEVKKQIEDFEHPQSRLAITRIPSMKQLTDPLIQEVDEYLNTLPRPGRPG</sequence>
<feature type="transmembrane region" description="Helical" evidence="1">
    <location>
        <begin position="152"/>
        <end position="173"/>
    </location>
</feature>
<keyword evidence="1" id="KW-0472">Membrane</keyword>
<dbReference type="EMBL" id="FNJH01000001">
    <property type="protein sequence ID" value="SDO64747.1"/>
    <property type="molecule type" value="Genomic_DNA"/>
</dbReference>
<comment type="caution">
    <text evidence="2">The sequence shown here is derived from an EMBL/GenBank/DDBJ whole genome shotgun (WGS) entry which is preliminary data.</text>
</comment>
<feature type="transmembrane region" description="Helical" evidence="1">
    <location>
        <begin position="48"/>
        <end position="70"/>
    </location>
</feature>
<feature type="transmembrane region" description="Helical" evidence="1">
    <location>
        <begin position="121"/>
        <end position="145"/>
    </location>
</feature>
<dbReference type="Proteomes" id="UP000183042">
    <property type="component" value="Unassembled WGS sequence"/>
</dbReference>
<feature type="transmembrane region" description="Helical" evidence="1">
    <location>
        <begin position="82"/>
        <end position="101"/>
    </location>
</feature>
<proteinExistence type="predicted"/>
<keyword evidence="3" id="KW-1185">Reference proteome</keyword>
<dbReference type="GeneID" id="65074283"/>